<gene>
    <name evidence="3" type="ORF">BFS35_012440</name>
</gene>
<organism evidence="3 4">
    <name type="scientific">Macrococcoides goetzii</name>
    <dbReference type="NCBI Taxonomy" id="1891097"/>
    <lineage>
        <taxon>Bacteria</taxon>
        <taxon>Bacillati</taxon>
        <taxon>Bacillota</taxon>
        <taxon>Bacilli</taxon>
        <taxon>Bacillales</taxon>
        <taxon>Staphylococcaceae</taxon>
        <taxon>Macrococcoides</taxon>
    </lineage>
</organism>
<protein>
    <recommendedName>
        <fullName evidence="2">Excalibur calcium-binding domain-containing protein</fullName>
    </recommendedName>
</protein>
<name>A0A364JKP3_9STAP</name>
<dbReference type="EMBL" id="MJBI02000010">
    <property type="protein sequence ID" value="RAI79192.1"/>
    <property type="molecule type" value="Genomic_DNA"/>
</dbReference>
<dbReference type="SMART" id="SM00894">
    <property type="entry name" value="Excalibur"/>
    <property type="match status" value="1"/>
</dbReference>
<reference evidence="3 4" key="1">
    <citation type="journal article" date="2018" name="Front. Microbiol.">
        <title>Description and Comparative Genomics of Macrococcus caseolyticus subsp. hominis subsp. nov., Macrococcus goetzii sp. nov., Macrococcus epidermidis sp. nov., and Macrococcus bohemicus sp. nov., Novel Macrococci From Human Clinical Material With Virulence Potential and Suspected Uptake of Foreign DNA by Natural Transformation.</title>
        <authorList>
            <person name="Maslanova I."/>
            <person name="Wertheimer Z."/>
            <person name="Sedlacek I."/>
            <person name="Svec P."/>
            <person name="Indrakova A."/>
            <person name="Kovarovic V."/>
            <person name="Schumann P."/>
            <person name="Sproer C."/>
            <person name="Kralova S."/>
            <person name="Sedo O."/>
            <person name="Kristofova L."/>
            <person name="Vrbovska V."/>
            <person name="Fuzik T."/>
            <person name="Petras P."/>
            <person name="Zdrahal Z."/>
            <person name="Ruzickova V."/>
            <person name="Doskar J."/>
            <person name="Pantucek R."/>
        </authorList>
    </citation>
    <scope>NUCLEOTIDE SEQUENCE [LARGE SCALE GENOMIC DNA]</scope>
    <source>
        <strain evidence="3 4">CCM 4927</strain>
    </source>
</reference>
<proteinExistence type="predicted"/>
<sequence length="174" mass="19450">MTSNWGAEKSKKTVTFNNRKNFEYTYGKYNELIATTYGTMSSSHRPIALIKIKDATPKYDMNAVRNVLGTKKASTLSGGVKYYSYGALTVYTKSINKEELVYQIQMKQLPAKAVAKPVTRTTVTPPPARITSAYYGSCRDVWNALGRPIRSSDAGYSHDLDRDRDGIGCESRPR</sequence>
<dbReference type="AlphaFoldDB" id="A0A364JKP3"/>
<evidence type="ECO:0000259" key="2">
    <source>
        <dbReference type="SMART" id="SM00894"/>
    </source>
</evidence>
<comment type="caution">
    <text evidence="3">The sequence shown here is derived from an EMBL/GenBank/DDBJ whole genome shotgun (WGS) entry which is preliminary data.</text>
</comment>
<feature type="compositionally biased region" description="Basic and acidic residues" evidence="1">
    <location>
        <begin position="156"/>
        <end position="174"/>
    </location>
</feature>
<evidence type="ECO:0000313" key="3">
    <source>
        <dbReference type="EMBL" id="RAI79192.1"/>
    </source>
</evidence>
<dbReference type="Proteomes" id="UP000229523">
    <property type="component" value="Unassembled WGS sequence"/>
</dbReference>
<dbReference type="Pfam" id="PF05901">
    <property type="entry name" value="Excalibur"/>
    <property type="match status" value="1"/>
</dbReference>
<dbReference type="InterPro" id="IPR008613">
    <property type="entry name" value="Excalibur_Ca-bd_domain"/>
</dbReference>
<accession>A0A364JKP3</accession>
<keyword evidence="4" id="KW-1185">Reference proteome</keyword>
<feature type="domain" description="Excalibur calcium-binding" evidence="2">
    <location>
        <begin position="134"/>
        <end position="170"/>
    </location>
</feature>
<feature type="region of interest" description="Disordered" evidence="1">
    <location>
        <begin position="153"/>
        <end position="174"/>
    </location>
</feature>
<evidence type="ECO:0000313" key="4">
    <source>
        <dbReference type="Proteomes" id="UP000229523"/>
    </source>
</evidence>
<evidence type="ECO:0000256" key="1">
    <source>
        <dbReference type="SAM" id="MobiDB-lite"/>
    </source>
</evidence>